<dbReference type="HAMAP" id="MF_00170">
    <property type="entry name" value="Rib_5P_isom_A"/>
    <property type="match status" value="1"/>
</dbReference>
<dbReference type="NCBIfam" id="NF001924">
    <property type="entry name" value="PRK00702.1"/>
    <property type="match status" value="1"/>
</dbReference>
<dbReference type="PANTHER" id="PTHR43748:SF3">
    <property type="entry name" value="RIBOSE-5-PHOSPHATE ISOMERASE 3, CHLOROPLASTIC-RELATED"/>
    <property type="match status" value="1"/>
</dbReference>
<dbReference type="InterPro" id="IPR020672">
    <property type="entry name" value="Ribose5P_isomerase_typA_subgr"/>
</dbReference>
<dbReference type="EC" id="5.3.1.6" evidence="2"/>
<dbReference type="NCBIfam" id="TIGR00021">
    <property type="entry name" value="rpiA"/>
    <property type="match status" value="1"/>
</dbReference>
<dbReference type="EMBL" id="JXAL01000020">
    <property type="protein sequence ID" value="KIL35531.1"/>
    <property type="molecule type" value="Genomic_DNA"/>
</dbReference>
<dbReference type="SUPFAM" id="SSF75445">
    <property type="entry name" value="D-ribose-5-phosphate isomerase (RpiA), lid domain"/>
    <property type="match status" value="1"/>
</dbReference>
<evidence type="ECO:0000256" key="1">
    <source>
        <dbReference type="ARBA" id="ARBA00023235"/>
    </source>
</evidence>
<dbReference type="PANTHER" id="PTHR43748">
    <property type="entry name" value="RIBOSE-5-PHOSPHATE ISOMERASE 3, CHLOROPLASTIC-RELATED"/>
    <property type="match status" value="1"/>
</dbReference>
<evidence type="ECO:0000313" key="3">
    <source>
        <dbReference type="EMBL" id="KIL35531.1"/>
    </source>
</evidence>
<feature type="binding site" evidence="2">
    <location>
        <position position="120"/>
    </location>
    <ligand>
        <name>substrate</name>
    </ligand>
</feature>
<comment type="catalytic activity">
    <reaction evidence="2">
        <text>aldehydo-D-ribose 5-phosphate = D-ribulose 5-phosphate</text>
        <dbReference type="Rhea" id="RHEA:14657"/>
        <dbReference type="ChEBI" id="CHEBI:58121"/>
        <dbReference type="ChEBI" id="CHEBI:58273"/>
        <dbReference type="EC" id="5.3.1.6"/>
    </reaction>
</comment>
<comment type="caution">
    <text evidence="3">The sequence shown here is derived from an EMBL/GenBank/DDBJ whole genome shotgun (WGS) entry which is preliminary data.</text>
</comment>
<dbReference type="SUPFAM" id="SSF100950">
    <property type="entry name" value="NagB/RpiA/CoA transferase-like"/>
    <property type="match status" value="1"/>
</dbReference>
<dbReference type="Gene3D" id="3.30.70.260">
    <property type="match status" value="1"/>
</dbReference>
<dbReference type="Gene3D" id="3.40.50.1360">
    <property type="match status" value="1"/>
</dbReference>
<keyword evidence="4" id="KW-1185">Reference proteome</keyword>
<protein>
    <recommendedName>
        <fullName evidence="2">Ribose-5-phosphate isomerase A</fullName>
        <ecNumber evidence="2">5.3.1.6</ecNumber>
    </recommendedName>
    <alternativeName>
        <fullName evidence="2">Phosphoriboisomerase A</fullName>
        <shortName evidence="2">PRI</shortName>
    </alternativeName>
</protein>
<comment type="subunit">
    <text evidence="2">Homodimer.</text>
</comment>
<name>A0ABR5A395_9BACL</name>
<reference evidence="3 4" key="1">
    <citation type="submission" date="2014-12" db="EMBL/GenBank/DDBJ databases">
        <title>Draft genome sequence of Cohnella kolymensis strain B-2846.</title>
        <authorList>
            <person name="Karlyshev A.V."/>
            <person name="Kudryashova E.B."/>
        </authorList>
    </citation>
    <scope>NUCLEOTIDE SEQUENCE [LARGE SCALE GENOMIC DNA]</scope>
    <source>
        <strain evidence="3 4">VKM B-2846</strain>
    </source>
</reference>
<dbReference type="RefSeq" id="WP_041063818.1">
    <property type="nucleotide sequence ID" value="NZ_JXAL01000020.1"/>
</dbReference>
<dbReference type="GO" id="GO:0016853">
    <property type="term" value="F:isomerase activity"/>
    <property type="evidence" value="ECO:0007669"/>
    <property type="project" value="UniProtKB-KW"/>
</dbReference>
<feature type="binding site" evidence="2">
    <location>
        <begin position="25"/>
        <end position="28"/>
    </location>
    <ligand>
        <name>substrate</name>
    </ligand>
</feature>
<dbReference type="InterPro" id="IPR037171">
    <property type="entry name" value="NagB/RpiA_transferase-like"/>
</dbReference>
<dbReference type="InterPro" id="IPR050262">
    <property type="entry name" value="Ribose-5P_isomerase"/>
</dbReference>
<organism evidence="3 4">
    <name type="scientific">Cohnella kolymensis</name>
    <dbReference type="NCBI Taxonomy" id="1590652"/>
    <lineage>
        <taxon>Bacteria</taxon>
        <taxon>Bacillati</taxon>
        <taxon>Bacillota</taxon>
        <taxon>Bacilli</taxon>
        <taxon>Bacillales</taxon>
        <taxon>Paenibacillaceae</taxon>
        <taxon>Cohnella</taxon>
    </lineage>
</organism>
<dbReference type="Proteomes" id="UP000054526">
    <property type="component" value="Unassembled WGS sequence"/>
</dbReference>
<feature type="binding site" evidence="2">
    <location>
        <begin position="93"/>
        <end position="96"/>
    </location>
    <ligand>
        <name>substrate</name>
    </ligand>
</feature>
<comment type="similarity">
    <text evidence="2">Belongs to the ribose 5-phosphate isomerase family.</text>
</comment>
<accession>A0ABR5A395</accession>
<proteinExistence type="inferred from homology"/>
<dbReference type="InterPro" id="IPR004788">
    <property type="entry name" value="Ribose5P_isomerase_type_A"/>
</dbReference>
<comment type="pathway">
    <text evidence="2">Carbohydrate degradation; pentose phosphate pathway; D-ribose 5-phosphate from D-ribulose 5-phosphate (non-oxidative stage): step 1/1.</text>
</comment>
<comment type="function">
    <text evidence="2">Catalyzes the reversible conversion of ribose-5-phosphate to ribulose 5-phosphate.</text>
</comment>
<dbReference type="CDD" id="cd01398">
    <property type="entry name" value="RPI_A"/>
    <property type="match status" value="1"/>
</dbReference>
<keyword evidence="1 2" id="KW-0413">Isomerase</keyword>
<sequence length="234" mass="25497">MDAKQIAGEKAAEYVKDEMVVGLGTGSTVYWTIVKLGQLVKNGLKMKGVPTSTKTEELARSLGIPLIDINNAKKIDLAIDGADEVDAEFNLIKGGGGALLREKMIASLAERFLVVVDETKCVKTLGSFPLPVEIVPFGWQMTRNRIDGLGCESKLRTAGRAPYITDNGNFILDCGFDEIHDANGLNLELNRIPGVVENGLFVNMTDAIVIGRNRGKVEECLFCRERIQSSTHTK</sequence>
<evidence type="ECO:0000313" key="4">
    <source>
        <dbReference type="Proteomes" id="UP000054526"/>
    </source>
</evidence>
<dbReference type="Pfam" id="PF06026">
    <property type="entry name" value="Rib_5-P_isom_A"/>
    <property type="match status" value="1"/>
</dbReference>
<feature type="binding site" evidence="2">
    <location>
        <begin position="80"/>
        <end position="83"/>
    </location>
    <ligand>
        <name>substrate</name>
    </ligand>
</feature>
<feature type="active site" description="Proton acceptor" evidence="2">
    <location>
        <position position="102"/>
    </location>
</feature>
<evidence type="ECO:0000256" key="2">
    <source>
        <dbReference type="HAMAP-Rule" id="MF_00170"/>
    </source>
</evidence>
<gene>
    <name evidence="2" type="primary">rpiA</name>
    <name evidence="3" type="ORF">SD71_12780</name>
</gene>